<evidence type="ECO:0000313" key="2">
    <source>
        <dbReference type="EMBL" id="KAF4100339.1"/>
    </source>
</evidence>
<dbReference type="EMBL" id="JAAMOB010000019">
    <property type="protein sequence ID" value="KAF4100339.1"/>
    <property type="molecule type" value="Genomic_DNA"/>
</dbReference>
<sequence length="266" mass="30101">MERPGVKPSCSKILPRLCNVNLRFCTGINHLSRDLQSLGLNACFIQSATATKVVSGIRRYKCSGCLCYYNELEQLMTHIEQGWREGYSCRAFYRKLKDMKDCRELLAAYEEKEAAASESDLQTLRQSSRDEKLDMVLRPSLTDSECKEKTADLETEPMICSGFLEFVVGAGRFKEDDLNAWRADREICGVGWMDAGLIVQNRQPPSALEVQKLQSQSSKRFESSETGEVNHCNFIFNFGERLEGPSPETEAVLPVESQRKGMRPSE</sequence>
<organism evidence="2 3">
    <name type="scientific">Onychostoma macrolepis</name>
    <dbReference type="NCBI Taxonomy" id="369639"/>
    <lineage>
        <taxon>Eukaryota</taxon>
        <taxon>Metazoa</taxon>
        <taxon>Chordata</taxon>
        <taxon>Craniata</taxon>
        <taxon>Vertebrata</taxon>
        <taxon>Euteleostomi</taxon>
        <taxon>Actinopterygii</taxon>
        <taxon>Neopterygii</taxon>
        <taxon>Teleostei</taxon>
        <taxon>Ostariophysi</taxon>
        <taxon>Cypriniformes</taxon>
        <taxon>Cyprinidae</taxon>
        <taxon>Acrossocheilinae</taxon>
        <taxon>Onychostoma</taxon>
    </lineage>
</organism>
<dbReference type="Pfam" id="PF17734">
    <property type="entry name" value="Spt46"/>
    <property type="match status" value="1"/>
</dbReference>
<dbReference type="InterPro" id="IPR040879">
    <property type="entry name" value="Spt46-like"/>
</dbReference>
<reference evidence="2 3" key="1">
    <citation type="submission" date="2020-04" db="EMBL/GenBank/DDBJ databases">
        <title>Chromosome-level genome assembly of a cyprinid fish Onychostoma macrolepis by integration of Nanopore Sequencing, Bionano and Hi-C technology.</title>
        <authorList>
            <person name="Wang D."/>
        </authorList>
    </citation>
    <scope>NUCLEOTIDE SEQUENCE [LARGE SCALE GENOMIC DNA]</scope>
    <source>
        <strain evidence="2">SWU-2019</strain>
        <tissue evidence="2">Muscle</tissue>
    </source>
</reference>
<dbReference type="AlphaFoldDB" id="A0A7J6BZA1"/>
<comment type="caution">
    <text evidence="2">The sequence shown here is derived from an EMBL/GenBank/DDBJ whole genome shotgun (WGS) entry which is preliminary data.</text>
</comment>
<name>A0A7J6BZA1_9TELE</name>
<evidence type="ECO:0000256" key="1">
    <source>
        <dbReference type="SAM" id="MobiDB-lite"/>
    </source>
</evidence>
<proteinExistence type="predicted"/>
<feature type="region of interest" description="Disordered" evidence="1">
    <location>
        <begin position="241"/>
        <end position="266"/>
    </location>
</feature>
<protein>
    <submittedName>
        <fullName evidence="2">Uncharacterized protein</fullName>
    </submittedName>
</protein>
<evidence type="ECO:0000313" key="3">
    <source>
        <dbReference type="Proteomes" id="UP000579812"/>
    </source>
</evidence>
<gene>
    <name evidence="2" type="ORF">G5714_018535</name>
</gene>
<feature type="compositionally biased region" description="Basic and acidic residues" evidence="1">
    <location>
        <begin position="257"/>
        <end position="266"/>
    </location>
</feature>
<accession>A0A7J6BZA1</accession>
<dbReference type="Proteomes" id="UP000579812">
    <property type="component" value="Unassembled WGS sequence"/>
</dbReference>
<keyword evidence="3" id="KW-1185">Reference proteome</keyword>